<evidence type="ECO:0000259" key="8">
    <source>
        <dbReference type="Pfam" id="PF10411"/>
    </source>
</evidence>
<evidence type="ECO:0000256" key="2">
    <source>
        <dbReference type="ARBA" id="ARBA00009813"/>
    </source>
</evidence>
<keyword evidence="3 7" id="KW-0732">Signal</keyword>
<feature type="domain" description="Disulphide bond isomerase DsbC/G N-terminal" evidence="8">
    <location>
        <begin position="29"/>
        <end position="95"/>
    </location>
</feature>
<keyword evidence="6 7" id="KW-0676">Redox-active center</keyword>
<dbReference type="AlphaFoldDB" id="A0A4R6Y229"/>
<dbReference type="PANTHER" id="PTHR35272:SF3">
    <property type="entry name" value="THIOL:DISULFIDE INTERCHANGE PROTEIN DSBC"/>
    <property type="match status" value="1"/>
</dbReference>
<dbReference type="CDD" id="cd03020">
    <property type="entry name" value="DsbA_DsbC_DsbG"/>
    <property type="match status" value="1"/>
</dbReference>
<reference evidence="10 11" key="1">
    <citation type="submission" date="2019-03" db="EMBL/GenBank/DDBJ databases">
        <title>Genomic Encyclopedia of Type Strains, Phase IV (KMG-IV): sequencing the most valuable type-strain genomes for metagenomic binning, comparative biology and taxonomic classification.</title>
        <authorList>
            <person name="Goeker M."/>
        </authorList>
    </citation>
    <scope>NUCLEOTIDE SEQUENCE [LARGE SCALE GENOMIC DNA]</scope>
    <source>
        <strain evidence="10 11">DSM 102852</strain>
    </source>
</reference>
<evidence type="ECO:0000256" key="3">
    <source>
        <dbReference type="ARBA" id="ARBA00022729"/>
    </source>
</evidence>
<keyword evidence="4 7" id="KW-0574">Periplasm</keyword>
<protein>
    <recommendedName>
        <fullName evidence="7">Thiol:disulfide interchange protein</fullName>
    </recommendedName>
</protein>
<feature type="signal peptide" evidence="7">
    <location>
        <begin position="1"/>
        <end position="25"/>
    </location>
</feature>
<comment type="similarity">
    <text evidence="2 7">Belongs to the thioredoxin family. DsbC subfamily.</text>
</comment>
<dbReference type="RefSeq" id="WP_211336927.1">
    <property type="nucleotide sequence ID" value="NZ_SNZE01000023.1"/>
</dbReference>
<keyword evidence="11" id="KW-1185">Reference proteome</keyword>
<dbReference type="InterPro" id="IPR009094">
    <property type="entry name" value="DiS-bond_isomerase_DsbC/G_N_sf"/>
</dbReference>
<dbReference type="InterPro" id="IPR012336">
    <property type="entry name" value="Thioredoxin-like_fold"/>
</dbReference>
<evidence type="ECO:0000313" key="10">
    <source>
        <dbReference type="EMBL" id="TDR30286.1"/>
    </source>
</evidence>
<dbReference type="EMBL" id="SNZE01000023">
    <property type="protein sequence ID" value="TDR30286.1"/>
    <property type="molecule type" value="Genomic_DNA"/>
</dbReference>
<accession>A0A4R6Y229</accession>
<evidence type="ECO:0000259" key="9">
    <source>
        <dbReference type="Pfam" id="PF13098"/>
    </source>
</evidence>
<name>A0A4R6Y229_9BURK</name>
<keyword evidence="5" id="KW-1015">Disulfide bond</keyword>
<gene>
    <name evidence="10" type="ORF">DFR44_12310</name>
</gene>
<dbReference type="InterPro" id="IPR033954">
    <property type="entry name" value="DiS-bond_Isoase_DsbC/G"/>
</dbReference>
<dbReference type="SUPFAM" id="SSF54423">
    <property type="entry name" value="DsbC/DsbG N-terminal domain-like"/>
    <property type="match status" value="1"/>
</dbReference>
<comment type="function">
    <text evidence="7">Required for disulfide bond formation in some periplasmic proteins. Acts by transferring its disulfide bond to other proteins and is reduced in the process.</text>
</comment>
<evidence type="ECO:0000256" key="6">
    <source>
        <dbReference type="ARBA" id="ARBA00023284"/>
    </source>
</evidence>
<dbReference type="SUPFAM" id="SSF52833">
    <property type="entry name" value="Thioredoxin-like"/>
    <property type="match status" value="1"/>
</dbReference>
<proteinExistence type="inferred from homology"/>
<evidence type="ECO:0000313" key="11">
    <source>
        <dbReference type="Proteomes" id="UP000294480"/>
    </source>
</evidence>
<evidence type="ECO:0000256" key="4">
    <source>
        <dbReference type="ARBA" id="ARBA00022764"/>
    </source>
</evidence>
<feature type="domain" description="Thioredoxin-like fold" evidence="9">
    <location>
        <begin position="119"/>
        <end position="242"/>
    </location>
</feature>
<dbReference type="Gene3D" id="3.40.30.10">
    <property type="entry name" value="Glutaredoxin"/>
    <property type="match status" value="1"/>
</dbReference>
<evidence type="ECO:0000256" key="7">
    <source>
        <dbReference type="RuleBase" id="RU364038"/>
    </source>
</evidence>
<dbReference type="PANTHER" id="PTHR35272">
    <property type="entry name" value="THIOL:DISULFIDE INTERCHANGE PROTEIN DSBC-RELATED"/>
    <property type="match status" value="1"/>
</dbReference>
<dbReference type="InterPro" id="IPR051470">
    <property type="entry name" value="Thiol:disulfide_interchange"/>
</dbReference>
<comment type="subcellular location">
    <subcellularLocation>
        <location evidence="1 7">Periplasm</location>
    </subcellularLocation>
</comment>
<dbReference type="Pfam" id="PF10411">
    <property type="entry name" value="DsbC_N"/>
    <property type="match status" value="1"/>
</dbReference>
<dbReference type="Proteomes" id="UP000294480">
    <property type="component" value="Unassembled WGS sequence"/>
</dbReference>
<evidence type="ECO:0000256" key="1">
    <source>
        <dbReference type="ARBA" id="ARBA00004418"/>
    </source>
</evidence>
<feature type="chain" id="PRO_5021037244" description="Thiol:disulfide interchange protein" evidence="7">
    <location>
        <begin position="26"/>
        <end position="247"/>
    </location>
</feature>
<dbReference type="Pfam" id="PF13098">
    <property type="entry name" value="Thioredoxin_2"/>
    <property type="match status" value="1"/>
</dbReference>
<organism evidence="10 11">
    <name type="scientific">Hydromonas duriensis</name>
    <dbReference type="NCBI Taxonomy" id="1527608"/>
    <lineage>
        <taxon>Bacteria</taxon>
        <taxon>Pseudomonadati</taxon>
        <taxon>Pseudomonadota</taxon>
        <taxon>Betaproteobacteria</taxon>
        <taxon>Burkholderiales</taxon>
        <taxon>Burkholderiaceae</taxon>
        <taxon>Hydromonas</taxon>
    </lineage>
</organism>
<comment type="caution">
    <text evidence="10">The sequence shown here is derived from an EMBL/GenBank/DDBJ whole genome shotgun (WGS) entry which is preliminary data.</text>
</comment>
<dbReference type="Gene3D" id="3.10.450.70">
    <property type="entry name" value="Disulphide bond isomerase, DsbC/G, N-terminal"/>
    <property type="match status" value="1"/>
</dbReference>
<sequence>MKLNIKKGAALVMTVGFMLCGTARAQAEQWTAVDTVTANLQKRYPATPFKDIKNTPIAGVYQVTMGKNVGYVDESGRYFMFGHLFDMQSQTDLTAVPKDEANKLNFKDLPLEQAIKIKKGNGKQVFAVFSDPECPYCKQLENTLTRMDNYTQYVFLYPLDSLHPKAKGLAKQIWCAKQPAQAWQDLMLDGIAPTNTGDCAHPIDKNVELGGKLGASGTPTLIRADGTVSAGAMPRAELEQWLKGQAK</sequence>
<dbReference type="GO" id="GO:0042597">
    <property type="term" value="C:periplasmic space"/>
    <property type="evidence" value="ECO:0007669"/>
    <property type="project" value="UniProtKB-SubCell"/>
</dbReference>
<dbReference type="InterPro" id="IPR018950">
    <property type="entry name" value="DiS-bond_isomerase_DsbC/G_N"/>
</dbReference>
<evidence type="ECO:0000256" key="5">
    <source>
        <dbReference type="ARBA" id="ARBA00023157"/>
    </source>
</evidence>
<dbReference type="InterPro" id="IPR036249">
    <property type="entry name" value="Thioredoxin-like_sf"/>
</dbReference>